<gene>
    <name evidence="4" type="ORF">KZJ38_18610</name>
</gene>
<dbReference type="InterPro" id="IPR036921">
    <property type="entry name" value="PurM-like_N_sf"/>
</dbReference>
<dbReference type="InterPro" id="IPR011413">
    <property type="entry name" value="UCP036540_AIR"/>
</dbReference>
<feature type="domain" description="PurM-like C-terminal" evidence="3">
    <location>
        <begin position="197"/>
        <end position="302"/>
    </location>
</feature>
<evidence type="ECO:0000259" key="2">
    <source>
        <dbReference type="Pfam" id="PF00586"/>
    </source>
</evidence>
<dbReference type="PANTHER" id="PTHR30270:SF0">
    <property type="entry name" value="THIAMINE-MONOPHOSPHATE KINASE"/>
    <property type="match status" value="1"/>
</dbReference>
<dbReference type="InterPro" id="IPR024030">
    <property type="entry name" value="AIR_synthase-rel_sll0787"/>
</dbReference>
<dbReference type="InterPro" id="IPR006283">
    <property type="entry name" value="ThiL-like"/>
</dbReference>
<keyword evidence="5" id="KW-1185">Reference proteome</keyword>
<dbReference type="Pfam" id="PF00586">
    <property type="entry name" value="AIRS"/>
    <property type="match status" value="1"/>
</dbReference>
<accession>A0ABX8UH32</accession>
<dbReference type="InterPro" id="IPR016188">
    <property type="entry name" value="PurM-like_N"/>
</dbReference>
<evidence type="ECO:0000259" key="3">
    <source>
        <dbReference type="Pfam" id="PF02769"/>
    </source>
</evidence>
<sequence>MSLDALVQRLRESRGFRHKTDIAEVVASLSERLPGGVAALGQAVAVGDDCAAITDRDGYLLFAIEGLVSDFVEAMPWFAGYSSVMVNVSDIYAMGGRPLAVVDALWSDGSARARDMLAGIAAASSAYGVPVVGGHSNTRSAQPQLAVSIIGRACRLLSSFNARAGDRLVMAVDLRGRFEDPYPFWNASVGAPAERLRADLELLPMLAESGLCDAAKDISMAGALGTSLMLLECSGVGARIDLDAIPCPDGVDFERWLSAFPSFGFVLSVRKPQVETVLARFRERGLACAAIGTVDASHEVVVTQNDHAALLWNFANSPFIGAPSNQAANAPAADAPHKEPA</sequence>
<evidence type="ECO:0000313" key="4">
    <source>
        <dbReference type="EMBL" id="QYD68250.1"/>
    </source>
</evidence>
<dbReference type="EMBL" id="CP080095">
    <property type="protein sequence ID" value="QYD68250.1"/>
    <property type="molecule type" value="Genomic_DNA"/>
</dbReference>
<dbReference type="RefSeq" id="WP_219797643.1">
    <property type="nucleotide sequence ID" value="NZ_CP080095.1"/>
</dbReference>
<dbReference type="NCBIfam" id="TIGR04049">
    <property type="entry name" value="AIR_rel_sll0787"/>
    <property type="match status" value="1"/>
</dbReference>
<dbReference type="InterPro" id="IPR036676">
    <property type="entry name" value="PurM-like_C_sf"/>
</dbReference>
<dbReference type="SUPFAM" id="SSF55326">
    <property type="entry name" value="PurM N-terminal domain-like"/>
    <property type="match status" value="1"/>
</dbReference>
<dbReference type="Pfam" id="PF02769">
    <property type="entry name" value="AIRS_C"/>
    <property type="match status" value="1"/>
</dbReference>
<reference evidence="4 5" key="1">
    <citation type="submission" date="2021-07" db="EMBL/GenBank/DDBJ databases">
        <title>Paraburkholderia edwinii protects Aspergillus sp. from phenazines by acting as a toxin sponge.</title>
        <authorList>
            <person name="Dahlstrom K.M."/>
            <person name="Newman D.K."/>
        </authorList>
    </citation>
    <scope>NUCLEOTIDE SEQUENCE [LARGE SCALE GENOMIC DNA]</scope>
    <source>
        <strain evidence="4 5">Pe01</strain>
    </source>
</reference>
<evidence type="ECO:0000313" key="5">
    <source>
        <dbReference type="Proteomes" id="UP000826462"/>
    </source>
</evidence>
<dbReference type="Gene3D" id="3.30.1330.10">
    <property type="entry name" value="PurM-like, N-terminal domain"/>
    <property type="match status" value="1"/>
</dbReference>
<dbReference type="PIRSF" id="PIRSF036540">
    <property type="entry name" value="UCP036540_AIR"/>
    <property type="match status" value="1"/>
</dbReference>
<dbReference type="InterPro" id="IPR010918">
    <property type="entry name" value="PurM-like_C_dom"/>
</dbReference>
<organism evidence="4 5">
    <name type="scientific">Paraburkholderia edwinii</name>
    <dbReference type="NCBI Taxonomy" id="2861782"/>
    <lineage>
        <taxon>Bacteria</taxon>
        <taxon>Pseudomonadati</taxon>
        <taxon>Pseudomonadota</taxon>
        <taxon>Betaproteobacteria</taxon>
        <taxon>Burkholderiales</taxon>
        <taxon>Burkholderiaceae</taxon>
        <taxon>Paraburkholderia</taxon>
    </lineage>
</organism>
<proteinExistence type="predicted"/>
<keyword evidence="1" id="KW-0784">Thiamine biosynthesis</keyword>
<dbReference type="Gene3D" id="3.90.650.10">
    <property type="entry name" value="PurM-like C-terminal domain"/>
    <property type="match status" value="1"/>
</dbReference>
<dbReference type="Proteomes" id="UP000826462">
    <property type="component" value="Chromosome 1"/>
</dbReference>
<dbReference type="SUPFAM" id="SSF56042">
    <property type="entry name" value="PurM C-terminal domain-like"/>
    <property type="match status" value="1"/>
</dbReference>
<evidence type="ECO:0000256" key="1">
    <source>
        <dbReference type="ARBA" id="ARBA00022977"/>
    </source>
</evidence>
<dbReference type="CDD" id="cd02192">
    <property type="entry name" value="PurM-like3"/>
    <property type="match status" value="1"/>
</dbReference>
<feature type="domain" description="PurM-like N-terminal" evidence="2">
    <location>
        <begin position="47"/>
        <end position="152"/>
    </location>
</feature>
<protein>
    <submittedName>
        <fullName evidence="4">Sll0787 family AIR synthase-like protein</fullName>
    </submittedName>
</protein>
<name>A0ABX8UH32_9BURK</name>
<dbReference type="PANTHER" id="PTHR30270">
    <property type="entry name" value="THIAMINE-MONOPHOSPHATE KINASE"/>
    <property type="match status" value="1"/>
</dbReference>